<dbReference type="InterPro" id="IPR002208">
    <property type="entry name" value="SecY/SEC61-alpha"/>
</dbReference>
<dbReference type="NCBIfam" id="TIGR00967">
    <property type="entry name" value="3a0501s007"/>
    <property type="match status" value="1"/>
</dbReference>
<dbReference type="PANTHER" id="PTHR10906">
    <property type="entry name" value="SECY/SEC61-ALPHA FAMILY MEMBER"/>
    <property type="match status" value="1"/>
</dbReference>
<dbReference type="InterPro" id="IPR030659">
    <property type="entry name" value="SecY_CS"/>
</dbReference>
<evidence type="ECO:0000256" key="1">
    <source>
        <dbReference type="ARBA" id="ARBA00004141"/>
    </source>
</evidence>
<keyword evidence="4 10" id="KW-0812">Transmembrane</keyword>
<name>A0A2T0BI16_9CLOT</name>
<evidence type="ECO:0000256" key="5">
    <source>
        <dbReference type="ARBA" id="ARBA00022927"/>
    </source>
</evidence>
<evidence type="ECO:0000256" key="3">
    <source>
        <dbReference type="ARBA" id="ARBA00022448"/>
    </source>
</evidence>
<dbReference type="SUPFAM" id="SSF103491">
    <property type="entry name" value="Preprotein translocase SecY subunit"/>
    <property type="match status" value="1"/>
</dbReference>
<organism evidence="14 15">
    <name type="scientific">Clostridium vincentii</name>
    <dbReference type="NCBI Taxonomy" id="52704"/>
    <lineage>
        <taxon>Bacteria</taxon>
        <taxon>Bacillati</taxon>
        <taxon>Bacillota</taxon>
        <taxon>Clostridia</taxon>
        <taxon>Eubacteriales</taxon>
        <taxon>Clostridiaceae</taxon>
        <taxon>Clostridium</taxon>
    </lineage>
</organism>
<comment type="subcellular location">
    <subcellularLocation>
        <location evidence="10">Cell membrane</location>
        <topology evidence="10">Multi-pass membrane protein</topology>
    </subcellularLocation>
    <subcellularLocation>
        <location evidence="1 12">Membrane</location>
        <topology evidence="1 12">Multi-pass membrane protein</topology>
    </subcellularLocation>
</comment>
<dbReference type="InterPro" id="IPR023201">
    <property type="entry name" value="SecY_dom_sf"/>
</dbReference>
<dbReference type="PRINTS" id="PR00303">
    <property type="entry name" value="SECYTRNLCASE"/>
</dbReference>
<keyword evidence="15" id="KW-1185">Reference proteome</keyword>
<feature type="transmembrane region" description="Helical" evidence="10">
    <location>
        <begin position="253"/>
        <end position="273"/>
    </location>
</feature>
<evidence type="ECO:0000256" key="9">
    <source>
        <dbReference type="ARBA" id="ARBA00039733"/>
    </source>
</evidence>
<dbReference type="GO" id="GO:0006605">
    <property type="term" value="P:protein targeting"/>
    <property type="evidence" value="ECO:0007669"/>
    <property type="project" value="UniProtKB-UniRule"/>
</dbReference>
<sequence length="424" mass="46683">MLSTLRNAWKVPDIRKKLFWTIALVAIFRMGTKIPVPGINADYLKEMTQSGLLGFYDLISGGAFSSFSILALGVMPYINASIIMQLLTIGIPSLEQLQKEGEEGRKKIQKATRYLAIVIAIFLAIGVVASLSQKGGATGISSFEYVVVILSLIVGSVFCIWLGDQITVKGFGNGTSILIFVNIVSRLPITINNLIQLEQADTVTIVDLTLFFAGVLVLLALAIYFSLAERKIPVQYAGKAVGNKVMKGQSTHIPLSIISAAVIAIIFAMSLMGTPEALAKFFPDKDWSVWILTSSYSIFNKSTWMYPVVYALFTVFFTWFYNEATLKPEEMSENLNKSAGFVPGIRPGEQTTRYFEKVVARVSIIGGLFAALLAIIPILIEQYSDFKNISFGATALLIVIGVALDFSRRLESQMVMRHYEGFLK</sequence>
<proteinExistence type="inferred from homology"/>
<dbReference type="PROSITE" id="PS00756">
    <property type="entry name" value="SECY_2"/>
    <property type="match status" value="1"/>
</dbReference>
<dbReference type="Gene3D" id="1.10.3370.10">
    <property type="entry name" value="SecY subunit domain"/>
    <property type="match status" value="1"/>
</dbReference>
<feature type="transmembrane region" description="Helical" evidence="10">
    <location>
        <begin position="114"/>
        <end position="133"/>
    </location>
</feature>
<keyword evidence="10" id="KW-1003">Cell membrane</keyword>
<accession>A0A2T0BI16</accession>
<evidence type="ECO:0000256" key="2">
    <source>
        <dbReference type="ARBA" id="ARBA00005751"/>
    </source>
</evidence>
<dbReference type="HAMAP" id="MF_01465">
    <property type="entry name" value="SecY"/>
    <property type="match status" value="1"/>
</dbReference>
<evidence type="ECO:0000313" key="15">
    <source>
        <dbReference type="Proteomes" id="UP000239471"/>
    </source>
</evidence>
<evidence type="ECO:0000256" key="8">
    <source>
        <dbReference type="ARBA" id="ARBA00023136"/>
    </source>
</evidence>
<feature type="transmembrane region" description="Helical" evidence="10">
    <location>
        <begin position="358"/>
        <end position="380"/>
    </location>
</feature>
<dbReference type="PROSITE" id="PS00755">
    <property type="entry name" value="SECY_1"/>
    <property type="match status" value="1"/>
</dbReference>
<dbReference type="GO" id="GO:0005886">
    <property type="term" value="C:plasma membrane"/>
    <property type="evidence" value="ECO:0007669"/>
    <property type="project" value="UniProtKB-SubCell"/>
</dbReference>
<dbReference type="FunFam" id="1.10.3370.10:FF:000001">
    <property type="entry name" value="Preprotein translocase subunit SecY"/>
    <property type="match status" value="1"/>
</dbReference>
<dbReference type="EMBL" id="PVXQ01000006">
    <property type="protein sequence ID" value="PRR83539.1"/>
    <property type="molecule type" value="Genomic_DNA"/>
</dbReference>
<keyword evidence="3 10" id="KW-0813">Transport</keyword>
<evidence type="ECO:0000256" key="10">
    <source>
        <dbReference type="HAMAP-Rule" id="MF_01465"/>
    </source>
</evidence>
<keyword evidence="5 10" id="KW-0653">Protein transport</keyword>
<feature type="transmembrane region" description="Helical" evidence="10">
    <location>
        <begin position="57"/>
        <end position="78"/>
    </location>
</feature>
<dbReference type="OrthoDB" id="9809248at2"/>
<dbReference type="PIRSF" id="PIRSF004557">
    <property type="entry name" value="SecY"/>
    <property type="match status" value="1"/>
</dbReference>
<dbReference type="AlphaFoldDB" id="A0A2T0BI16"/>
<comment type="caution">
    <text evidence="10">Lacks conserved residue(s) required for the propagation of feature annotation.</text>
</comment>
<dbReference type="InterPro" id="IPR026593">
    <property type="entry name" value="SecY"/>
</dbReference>
<dbReference type="GO" id="GO:0065002">
    <property type="term" value="P:intracellular protein transmembrane transport"/>
    <property type="evidence" value="ECO:0007669"/>
    <property type="project" value="UniProtKB-UniRule"/>
</dbReference>
<evidence type="ECO:0000313" key="14">
    <source>
        <dbReference type="EMBL" id="PRR83539.1"/>
    </source>
</evidence>
<comment type="subunit">
    <text evidence="10">Component of the Sec protein translocase complex. Heterotrimer consisting of SecY, SecE and SecG subunits. The heterotrimers can form oligomers, although 1 heterotrimer is thought to be able to translocate proteins. Interacts with the ribosome. Interacts with SecDF, and other proteins may be involved. Interacts with SecA.</text>
</comment>
<dbReference type="Proteomes" id="UP000239471">
    <property type="component" value="Unassembled WGS sequence"/>
</dbReference>
<dbReference type="GO" id="GO:0043952">
    <property type="term" value="P:protein transport by the Sec complex"/>
    <property type="evidence" value="ECO:0007669"/>
    <property type="project" value="UniProtKB-UniRule"/>
</dbReference>
<comment type="similarity">
    <text evidence="2 10 13">Belongs to the SecY/SEC61-alpha family.</text>
</comment>
<feature type="transmembrane region" description="Helical" evidence="10">
    <location>
        <begin position="304"/>
        <end position="321"/>
    </location>
</feature>
<keyword evidence="7 10" id="KW-0811">Translocation</keyword>
<feature type="transmembrane region" description="Helical" evidence="10">
    <location>
        <begin position="145"/>
        <end position="163"/>
    </location>
</feature>
<comment type="function">
    <text evidence="10 11">The central subunit of the protein translocation channel SecYEG. Consists of two halves formed by TMs 1-5 and 6-10. These two domains form a lateral gate at the front which open onto the bilayer between TMs 2 and 7, and are clamped together by SecE at the back. The channel is closed by both a pore ring composed of hydrophobic SecY resides and a short helix (helix 2A) on the extracellular side of the membrane which forms a plug. The plug probably moves laterally to allow the channel to open. The ring and the pore may move independently.</text>
</comment>
<keyword evidence="6 10" id="KW-1133">Transmembrane helix</keyword>
<evidence type="ECO:0000256" key="11">
    <source>
        <dbReference type="RuleBase" id="RU000537"/>
    </source>
</evidence>
<dbReference type="RefSeq" id="WP_106058821.1">
    <property type="nucleotide sequence ID" value="NZ_PVXQ01000006.1"/>
</dbReference>
<evidence type="ECO:0000256" key="4">
    <source>
        <dbReference type="ARBA" id="ARBA00022692"/>
    </source>
</evidence>
<comment type="caution">
    <text evidence="14">The sequence shown here is derived from an EMBL/GenBank/DDBJ whole genome shotgun (WGS) entry which is preliminary data.</text>
</comment>
<evidence type="ECO:0000256" key="13">
    <source>
        <dbReference type="RuleBase" id="RU004349"/>
    </source>
</evidence>
<evidence type="ECO:0000256" key="7">
    <source>
        <dbReference type="ARBA" id="ARBA00023010"/>
    </source>
</evidence>
<protein>
    <recommendedName>
        <fullName evidence="9 10">Protein translocase subunit SecY</fullName>
    </recommendedName>
</protein>
<feature type="transmembrane region" description="Helical" evidence="10">
    <location>
        <begin position="209"/>
        <end position="227"/>
    </location>
</feature>
<dbReference type="Pfam" id="PF00344">
    <property type="entry name" value="SecY"/>
    <property type="match status" value="1"/>
</dbReference>
<evidence type="ECO:0000256" key="12">
    <source>
        <dbReference type="RuleBase" id="RU003484"/>
    </source>
</evidence>
<reference evidence="14 15" key="1">
    <citation type="submission" date="2018-03" db="EMBL/GenBank/DDBJ databases">
        <title>Genome sequence of Clostridium vincentii DSM 10228.</title>
        <authorList>
            <person name="Poehlein A."/>
            <person name="Daniel R."/>
        </authorList>
    </citation>
    <scope>NUCLEOTIDE SEQUENCE [LARGE SCALE GENOMIC DNA]</scope>
    <source>
        <strain evidence="14 15">DSM 10228</strain>
    </source>
</reference>
<gene>
    <name evidence="10" type="primary">secY</name>
    <name evidence="14" type="ORF">CLVI_07890</name>
</gene>
<evidence type="ECO:0000256" key="6">
    <source>
        <dbReference type="ARBA" id="ARBA00022989"/>
    </source>
</evidence>
<feature type="transmembrane region" description="Helical" evidence="10">
    <location>
        <begin position="386"/>
        <end position="407"/>
    </location>
</feature>
<feature type="transmembrane region" description="Helical" evidence="10">
    <location>
        <begin position="170"/>
        <end position="189"/>
    </location>
</feature>
<keyword evidence="8 10" id="KW-0472">Membrane</keyword>